<dbReference type="AlphaFoldDB" id="A0AB33BX19"/>
<gene>
    <name evidence="1" type="ORF">BH695_1450</name>
</gene>
<evidence type="ECO:0000313" key="2">
    <source>
        <dbReference type="Proteomes" id="UP000192439"/>
    </source>
</evidence>
<dbReference type="Proteomes" id="UP000192439">
    <property type="component" value="Chromosome"/>
</dbReference>
<keyword evidence="2" id="KW-1185">Reference proteome</keyword>
<proteinExistence type="predicted"/>
<name>A0AB33BX19_MICA7</name>
<sequence>MGTGCGVLPIFREKVAQFPPDYPHGRHFLMAKKSKSFIEQGC</sequence>
<organism evidence="1 2">
    <name type="scientific">Microcystis aeruginosa PCC 7806SL</name>
    <dbReference type="NCBI Taxonomy" id="1903187"/>
    <lineage>
        <taxon>Bacteria</taxon>
        <taxon>Bacillati</taxon>
        <taxon>Cyanobacteriota</taxon>
        <taxon>Cyanophyceae</taxon>
        <taxon>Oscillatoriophycideae</taxon>
        <taxon>Chroococcales</taxon>
        <taxon>Microcystaceae</taxon>
        <taxon>Microcystis</taxon>
    </lineage>
</organism>
<evidence type="ECO:0000313" key="1">
    <source>
        <dbReference type="EMBL" id="ARI80731.1"/>
    </source>
</evidence>
<protein>
    <submittedName>
        <fullName evidence="1">Uncharacterized protein</fullName>
    </submittedName>
</protein>
<dbReference type="EMBL" id="CP020771">
    <property type="protein sequence ID" value="ARI80731.1"/>
    <property type="molecule type" value="Genomic_DNA"/>
</dbReference>
<accession>A0AB33BX19</accession>
<reference evidence="1 2" key="1">
    <citation type="journal article" date="2018" name="Harmful Algae">
        <title>The highly heterogeneous methylated genomes and diverse restriction-modification systems of bloom-forming Microcystis.</title>
        <authorList>
            <person name="Zhao L."/>
            <person name="Song Y."/>
            <person name="Li L."/>
            <person name="Gan N."/>
            <person name="Brand J.J."/>
            <person name="Song L."/>
        </authorList>
    </citation>
    <scope>NUCLEOTIDE SEQUENCE [LARGE SCALE GENOMIC DNA]</scope>
    <source>
        <strain evidence="1 2">PCC 7806SL</strain>
    </source>
</reference>